<feature type="domain" description="UspA" evidence="2">
    <location>
        <begin position="3"/>
        <end position="146"/>
    </location>
</feature>
<evidence type="ECO:0000256" key="1">
    <source>
        <dbReference type="ARBA" id="ARBA00008791"/>
    </source>
</evidence>
<dbReference type="InterPro" id="IPR006016">
    <property type="entry name" value="UspA"/>
</dbReference>
<keyword evidence="4" id="KW-1185">Reference proteome</keyword>
<gene>
    <name evidence="3" type="ORF">GCM10007383_27310</name>
</gene>
<comment type="caution">
    <text evidence="3">The sequence shown here is derived from an EMBL/GenBank/DDBJ whole genome shotgun (WGS) entry which is preliminary data.</text>
</comment>
<dbReference type="PANTHER" id="PTHR46268">
    <property type="entry name" value="STRESS RESPONSE PROTEIN NHAX"/>
    <property type="match status" value="1"/>
</dbReference>
<comment type="similarity">
    <text evidence="1">Belongs to the universal stress protein A family.</text>
</comment>
<reference evidence="3" key="2">
    <citation type="submission" date="2020-09" db="EMBL/GenBank/DDBJ databases">
        <authorList>
            <person name="Sun Q."/>
            <person name="Kim S."/>
        </authorList>
    </citation>
    <scope>NUCLEOTIDE SEQUENCE</scope>
    <source>
        <strain evidence="3">KCTC 12113</strain>
    </source>
</reference>
<proteinExistence type="inferred from homology"/>
<dbReference type="CDD" id="cd00293">
    <property type="entry name" value="USP-like"/>
    <property type="match status" value="1"/>
</dbReference>
<organism evidence="3 4">
    <name type="scientific">Arenibacter certesii</name>
    <dbReference type="NCBI Taxonomy" id="228955"/>
    <lineage>
        <taxon>Bacteria</taxon>
        <taxon>Pseudomonadati</taxon>
        <taxon>Bacteroidota</taxon>
        <taxon>Flavobacteriia</taxon>
        <taxon>Flavobacteriales</taxon>
        <taxon>Flavobacteriaceae</taxon>
        <taxon>Arenibacter</taxon>
    </lineage>
</organism>
<dbReference type="RefSeq" id="WP_026814132.1">
    <property type="nucleotide sequence ID" value="NZ_BMWP01000020.1"/>
</dbReference>
<accession>A0A918MNZ5</accession>
<dbReference type="Gene3D" id="3.40.50.12370">
    <property type="match status" value="1"/>
</dbReference>
<evidence type="ECO:0000313" key="3">
    <source>
        <dbReference type="EMBL" id="GGW41103.1"/>
    </source>
</evidence>
<evidence type="ECO:0000313" key="4">
    <source>
        <dbReference type="Proteomes" id="UP000634668"/>
    </source>
</evidence>
<reference evidence="3" key="1">
    <citation type="journal article" date="2014" name="Int. J. Syst. Evol. Microbiol.">
        <title>Complete genome sequence of Corynebacterium casei LMG S-19264T (=DSM 44701T), isolated from a smear-ripened cheese.</title>
        <authorList>
            <consortium name="US DOE Joint Genome Institute (JGI-PGF)"/>
            <person name="Walter F."/>
            <person name="Albersmeier A."/>
            <person name="Kalinowski J."/>
            <person name="Ruckert C."/>
        </authorList>
    </citation>
    <scope>NUCLEOTIDE SEQUENCE</scope>
    <source>
        <strain evidence="3">KCTC 12113</strain>
    </source>
</reference>
<name>A0A918MNZ5_9FLAO</name>
<dbReference type="InterPro" id="IPR006015">
    <property type="entry name" value="Universal_stress_UspA"/>
</dbReference>
<protein>
    <recommendedName>
        <fullName evidence="2">UspA domain-containing protein</fullName>
    </recommendedName>
</protein>
<dbReference type="EMBL" id="BMWP01000020">
    <property type="protein sequence ID" value="GGW41103.1"/>
    <property type="molecule type" value="Genomic_DNA"/>
</dbReference>
<dbReference type="Proteomes" id="UP000634668">
    <property type="component" value="Unassembled WGS sequence"/>
</dbReference>
<dbReference type="SUPFAM" id="SSF52402">
    <property type="entry name" value="Adenine nucleotide alpha hydrolases-like"/>
    <property type="match status" value="2"/>
</dbReference>
<dbReference type="PRINTS" id="PR01438">
    <property type="entry name" value="UNVRSLSTRESS"/>
</dbReference>
<sequence length="278" mass="31696">MVRILLPTDFSDNSFQAIQYATKVYNKTECIFYLLHTYTPAVYQSDYLMGSPEQIELGDILQKSSTNQLEKLKSKLEDSNGNPKHKFIIHSAFNTLLGEISYMVDEEKIDLIVMGTKGATGAQEILLGTNAVHVLKRAKCPVLVVPPNYEYEAPKEILFPTDYEITYEKEKMSPLLSIANLHNSRINVMHVRAGYELNPTQEKNKAQLGQVLEEKGQFHDVPDNEIITAINEFQVTSKSNFLVMVQNKHTFIERLFMQPVIKKIGFHVTIPFMVLPQL</sequence>
<dbReference type="AlphaFoldDB" id="A0A918MNZ5"/>
<evidence type="ECO:0000259" key="2">
    <source>
        <dbReference type="Pfam" id="PF00582"/>
    </source>
</evidence>
<dbReference type="PANTHER" id="PTHR46268:SF6">
    <property type="entry name" value="UNIVERSAL STRESS PROTEIN UP12"/>
    <property type="match status" value="1"/>
</dbReference>
<dbReference type="Pfam" id="PF00582">
    <property type="entry name" value="Usp"/>
    <property type="match status" value="1"/>
</dbReference>